<organism evidence="2 3">
    <name type="scientific">Panaeolus cyanescens</name>
    <dbReference type="NCBI Taxonomy" id="181874"/>
    <lineage>
        <taxon>Eukaryota</taxon>
        <taxon>Fungi</taxon>
        <taxon>Dikarya</taxon>
        <taxon>Basidiomycota</taxon>
        <taxon>Agaricomycotina</taxon>
        <taxon>Agaricomycetes</taxon>
        <taxon>Agaricomycetidae</taxon>
        <taxon>Agaricales</taxon>
        <taxon>Agaricineae</taxon>
        <taxon>Galeropsidaceae</taxon>
        <taxon>Panaeolus</taxon>
    </lineage>
</organism>
<dbReference type="Pfam" id="PF01926">
    <property type="entry name" value="MMR_HSR1"/>
    <property type="match status" value="1"/>
</dbReference>
<dbReference type="Gene3D" id="3.40.50.300">
    <property type="entry name" value="P-loop containing nucleotide triphosphate hydrolases"/>
    <property type="match status" value="1"/>
</dbReference>
<evidence type="ECO:0000259" key="1">
    <source>
        <dbReference type="Pfam" id="PF01926"/>
    </source>
</evidence>
<sequence>MTSKAEEIPRLKNLKIGGAPLVVRPLGREKFPHHSYRILIMGPTGAGKSSFVEAVAGPQSGIKISSGQLEGYTQEVTAYRIRGMTCNSRPIYLIDTPGFADAKVSDFQILTNVQQWVKDKNLLAVTKVLYIHPVTATRLPGSQKAVLSTFKALTGISSARDITVVTSMWDTALGKPSLRRAQSNFTELKREVWKDFLKDGANITRFYNTHASALRILDQVLSAHLERNMFQVFAVDISKVELFRTPFGQNLEKDLINRIKTLKMKKTILEADLDDPSTLENEELASLLQTDLLETNQSLERFMRQIREVCPPRAAKHK</sequence>
<reference evidence="2 3" key="1">
    <citation type="journal article" date="2018" name="Evol. Lett.">
        <title>Horizontal gene cluster transfer increased hallucinogenic mushroom diversity.</title>
        <authorList>
            <person name="Reynolds H.T."/>
            <person name="Vijayakumar V."/>
            <person name="Gluck-Thaler E."/>
            <person name="Korotkin H.B."/>
            <person name="Matheny P.B."/>
            <person name="Slot J.C."/>
        </authorList>
    </citation>
    <scope>NUCLEOTIDE SEQUENCE [LARGE SCALE GENOMIC DNA]</scope>
    <source>
        <strain evidence="2 3">2629</strain>
    </source>
</reference>
<dbReference type="InterPro" id="IPR006073">
    <property type="entry name" value="GTP-bd"/>
</dbReference>
<proteinExistence type="predicted"/>
<dbReference type="EMBL" id="NHTK01001131">
    <property type="protein sequence ID" value="PPR02898.1"/>
    <property type="molecule type" value="Genomic_DNA"/>
</dbReference>
<dbReference type="OrthoDB" id="2846732at2759"/>
<dbReference type="InParanoid" id="A0A409YIT5"/>
<dbReference type="CDD" id="cd00882">
    <property type="entry name" value="Ras_like_GTPase"/>
    <property type="match status" value="1"/>
</dbReference>
<accession>A0A409YIT5</accession>
<comment type="caution">
    <text evidence="2">The sequence shown here is derived from an EMBL/GenBank/DDBJ whole genome shotgun (WGS) entry which is preliminary data.</text>
</comment>
<keyword evidence="3" id="KW-1185">Reference proteome</keyword>
<dbReference type="GO" id="GO:0005525">
    <property type="term" value="F:GTP binding"/>
    <property type="evidence" value="ECO:0007669"/>
    <property type="project" value="InterPro"/>
</dbReference>
<dbReference type="InterPro" id="IPR027417">
    <property type="entry name" value="P-loop_NTPase"/>
</dbReference>
<name>A0A409YIT5_9AGAR</name>
<evidence type="ECO:0000313" key="3">
    <source>
        <dbReference type="Proteomes" id="UP000284842"/>
    </source>
</evidence>
<evidence type="ECO:0000313" key="2">
    <source>
        <dbReference type="EMBL" id="PPR02898.1"/>
    </source>
</evidence>
<dbReference type="Proteomes" id="UP000284842">
    <property type="component" value="Unassembled WGS sequence"/>
</dbReference>
<dbReference type="AlphaFoldDB" id="A0A409YIT5"/>
<dbReference type="SUPFAM" id="SSF52540">
    <property type="entry name" value="P-loop containing nucleoside triphosphate hydrolases"/>
    <property type="match status" value="1"/>
</dbReference>
<gene>
    <name evidence="2" type="ORF">CVT24_002282</name>
</gene>
<feature type="domain" description="G" evidence="1">
    <location>
        <begin position="37"/>
        <end position="123"/>
    </location>
</feature>
<dbReference type="STRING" id="181874.A0A409YIT5"/>
<protein>
    <recommendedName>
        <fullName evidence="1">G domain-containing protein</fullName>
    </recommendedName>
</protein>